<proteinExistence type="predicted"/>
<dbReference type="VEuPathDB" id="FungiDB:YALI1_F13079g"/>
<feature type="transmembrane region" description="Helical" evidence="1">
    <location>
        <begin position="108"/>
        <end position="129"/>
    </location>
</feature>
<accession>A0A1D8NMR7</accession>
<keyword evidence="1" id="KW-0812">Transmembrane</keyword>
<evidence type="ECO:0000313" key="3">
    <source>
        <dbReference type="Proteomes" id="UP000182444"/>
    </source>
</evidence>
<evidence type="ECO:0000313" key="2">
    <source>
        <dbReference type="EMBL" id="AOW06909.1"/>
    </source>
</evidence>
<organism evidence="2 3">
    <name type="scientific">Yarrowia lipolytica</name>
    <name type="common">Candida lipolytica</name>
    <dbReference type="NCBI Taxonomy" id="4952"/>
    <lineage>
        <taxon>Eukaryota</taxon>
        <taxon>Fungi</taxon>
        <taxon>Dikarya</taxon>
        <taxon>Ascomycota</taxon>
        <taxon>Saccharomycotina</taxon>
        <taxon>Dipodascomycetes</taxon>
        <taxon>Dipodascales</taxon>
        <taxon>Dipodascales incertae sedis</taxon>
        <taxon>Yarrowia</taxon>
    </lineage>
</organism>
<dbReference type="Proteomes" id="UP000182444">
    <property type="component" value="Chromosome 1F"/>
</dbReference>
<dbReference type="GeneID" id="2908944"/>
<dbReference type="AlphaFoldDB" id="A0A1D8NMR7"/>
<evidence type="ECO:0000256" key="1">
    <source>
        <dbReference type="SAM" id="Phobius"/>
    </source>
</evidence>
<sequence length="142" mass="15124">MIPRQPPPAGPLGTDFDYSVAGVAGVLVALGAPWPMGQIAEVLSDKQLGLAFFTMFLHVMYVGGLVTEACFPANFVTTAIKIPKPIFLATKVVYIAFASWEFSGHGDMSLYLVGILLATLVLTELGAALKANKHTAQDKKTQ</sequence>
<gene>
    <name evidence="2" type="ORF">YALI1_F13079g</name>
</gene>
<dbReference type="RefSeq" id="XP_505211.4">
    <property type="nucleotide sequence ID" value="XM_505211.4"/>
</dbReference>
<name>A0A1D8NMR7_YARLL</name>
<feature type="transmembrane region" description="Helical" evidence="1">
    <location>
        <begin position="48"/>
        <end position="66"/>
    </location>
</feature>
<keyword evidence="1" id="KW-1133">Transmembrane helix</keyword>
<protein>
    <submittedName>
        <fullName evidence="2">Uncharacterized protein</fullName>
    </submittedName>
</protein>
<dbReference type="EMBL" id="CP017558">
    <property type="protein sequence ID" value="AOW06909.1"/>
    <property type="molecule type" value="Genomic_DNA"/>
</dbReference>
<keyword evidence="1" id="KW-0472">Membrane</keyword>
<dbReference type="VEuPathDB" id="FungiDB:YALI0_F09515g"/>
<dbReference type="KEGG" id="yli:2908944"/>
<feature type="transmembrane region" description="Helical" evidence="1">
    <location>
        <begin position="18"/>
        <end position="36"/>
    </location>
</feature>
<reference evidence="2 3" key="1">
    <citation type="journal article" date="2016" name="PLoS ONE">
        <title>Sequence Assembly of Yarrowia lipolytica Strain W29/CLIB89 Shows Transposable Element Diversity.</title>
        <authorList>
            <person name="Magnan C."/>
            <person name="Yu J."/>
            <person name="Chang I."/>
            <person name="Jahn E."/>
            <person name="Kanomata Y."/>
            <person name="Wu J."/>
            <person name="Zeller M."/>
            <person name="Oakes M."/>
            <person name="Baldi P."/>
            <person name="Sandmeyer S."/>
        </authorList>
    </citation>
    <scope>NUCLEOTIDE SEQUENCE [LARGE SCALE GENOMIC DNA]</scope>
    <source>
        <strain evidence="3">CLIB89(W29)</strain>
    </source>
</reference>